<keyword evidence="1" id="KW-0812">Transmembrane</keyword>
<reference evidence="2 3" key="1">
    <citation type="submission" date="2014-05" db="EMBL/GenBank/DDBJ databases">
        <title>De novo Genome Sequence of Spirocheata sp.</title>
        <authorList>
            <person name="Shivani Y."/>
            <person name="Subhash Y."/>
            <person name="Tushar L."/>
            <person name="Sasikala C."/>
            <person name="Ramana C.V."/>
        </authorList>
    </citation>
    <scope>NUCLEOTIDE SEQUENCE [LARGE SCALE GENOMIC DNA]</scope>
    <source>
        <strain evidence="2 3">JC230</strain>
    </source>
</reference>
<name>A0A098R297_9SPIO</name>
<feature type="transmembrane region" description="Helical" evidence="1">
    <location>
        <begin position="49"/>
        <end position="69"/>
    </location>
</feature>
<evidence type="ECO:0000256" key="1">
    <source>
        <dbReference type="SAM" id="Phobius"/>
    </source>
</evidence>
<organism evidence="2 3">
    <name type="scientific">Spirochaeta lutea</name>
    <dbReference type="NCBI Taxonomy" id="1480694"/>
    <lineage>
        <taxon>Bacteria</taxon>
        <taxon>Pseudomonadati</taxon>
        <taxon>Spirochaetota</taxon>
        <taxon>Spirochaetia</taxon>
        <taxon>Spirochaetales</taxon>
        <taxon>Spirochaetaceae</taxon>
        <taxon>Spirochaeta</taxon>
    </lineage>
</organism>
<protein>
    <submittedName>
        <fullName evidence="2">Uncharacterized protein</fullName>
    </submittedName>
</protein>
<keyword evidence="3" id="KW-1185">Reference proteome</keyword>
<accession>A0A098R297</accession>
<proteinExistence type="predicted"/>
<dbReference type="Proteomes" id="UP000029692">
    <property type="component" value="Unassembled WGS sequence"/>
</dbReference>
<evidence type="ECO:0000313" key="2">
    <source>
        <dbReference type="EMBL" id="KGE73886.1"/>
    </source>
</evidence>
<dbReference type="RefSeq" id="WP_162180175.1">
    <property type="nucleotide sequence ID" value="NZ_JNUP01000003.1"/>
</dbReference>
<evidence type="ECO:0000313" key="3">
    <source>
        <dbReference type="Proteomes" id="UP000029692"/>
    </source>
</evidence>
<feature type="transmembrane region" description="Helical" evidence="1">
    <location>
        <begin position="132"/>
        <end position="153"/>
    </location>
</feature>
<dbReference type="AlphaFoldDB" id="A0A098R297"/>
<feature type="transmembrane region" description="Helical" evidence="1">
    <location>
        <begin position="90"/>
        <end position="112"/>
    </location>
</feature>
<dbReference type="EMBL" id="JNUP01000003">
    <property type="protein sequence ID" value="KGE73886.1"/>
    <property type="molecule type" value="Genomic_DNA"/>
</dbReference>
<keyword evidence="1" id="KW-0472">Membrane</keyword>
<keyword evidence="1" id="KW-1133">Transmembrane helix</keyword>
<dbReference type="STRING" id="1480694.DC28_01405"/>
<gene>
    <name evidence="2" type="ORF">DC28_01405</name>
</gene>
<sequence length="158" mass="17354">MDSLGTETGFPGFDAAALDRFLFSGEEGCEKMNYTADMNVKKHSTGTRILMGLHVSTILFALWFVLFYSMHHPEPGLTGYARHLPRLFTWFMLLLCTILAVRFEILGGLALLLYSPAVLGYSILKAEELSDFAVVGLILCAAAGFFSVTHGLIGRKGQ</sequence>
<comment type="caution">
    <text evidence="2">The sequence shown here is derived from an EMBL/GenBank/DDBJ whole genome shotgun (WGS) entry which is preliminary data.</text>
</comment>